<dbReference type="GO" id="GO:0008278">
    <property type="term" value="C:cohesin complex"/>
    <property type="evidence" value="ECO:0007669"/>
    <property type="project" value="InterPro"/>
</dbReference>
<comment type="subcellular location">
    <subcellularLocation>
        <location evidence="1">Nucleus</location>
    </subcellularLocation>
</comment>
<feature type="compositionally biased region" description="Basic and acidic residues" evidence="4">
    <location>
        <begin position="417"/>
        <end position="435"/>
    </location>
</feature>
<evidence type="ECO:0000259" key="5">
    <source>
        <dbReference type="Pfam" id="PF04824"/>
    </source>
</evidence>
<feature type="region of interest" description="Disordered" evidence="4">
    <location>
        <begin position="397"/>
        <end position="444"/>
    </location>
</feature>
<evidence type="ECO:0000259" key="6">
    <source>
        <dbReference type="Pfam" id="PF04825"/>
    </source>
</evidence>
<evidence type="ECO:0000256" key="4">
    <source>
        <dbReference type="SAM" id="MobiDB-lite"/>
    </source>
</evidence>
<reference evidence="7" key="2">
    <citation type="submission" date="2011-02" db="EMBL/GenBank/DDBJ databases">
        <authorList>
            <person name="MacLean D."/>
        </authorList>
    </citation>
    <scope>NUCLEOTIDE SEQUENCE</scope>
</reference>
<proteinExistence type="inferred from homology"/>
<dbReference type="Pfam" id="PF04825">
    <property type="entry name" value="Rad21_Rec8_N"/>
    <property type="match status" value="1"/>
</dbReference>
<comment type="similarity">
    <text evidence="2">Belongs to the rad21 family.</text>
</comment>
<organism evidence="7">
    <name type="scientific">Albugo laibachii Nc14</name>
    <dbReference type="NCBI Taxonomy" id="890382"/>
    <lineage>
        <taxon>Eukaryota</taxon>
        <taxon>Sar</taxon>
        <taxon>Stramenopiles</taxon>
        <taxon>Oomycota</taxon>
        <taxon>Peronosporomycetes</taxon>
        <taxon>Albuginales</taxon>
        <taxon>Albuginaceae</taxon>
        <taxon>Albugo</taxon>
    </lineage>
</organism>
<evidence type="ECO:0000256" key="3">
    <source>
        <dbReference type="ARBA" id="ARBA00023242"/>
    </source>
</evidence>
<dbReference type="InterPro" id="IPR036390">
    <property type="entry name" value="WH_DNA-bd_sf"/>
</dbReference>
<reference evidence="7" key="1">
    <citation type="journal article" date="2011" name="PLoS Biol.">
        <title>Gene gain and loss during evolution of obligate parasitism in the white rust pathogen of Arabidopsis thaliana.</title>
        <authorList>
            <person name="Kemen E."/>
            <person name="Gardiner A."/>
            <person name="Schultz-Larsen T."/>
            <person name="Kemen A.C."/>
            <person name="Balmuth A.L."/>
            <person name="Robert-Seilaniantz A."/>
            <person name="Bailey K."/>
            <person name="Holub E."/>
            <person name="Studholme D.J."/>
            <person name="Maclean D."/>
            <person name="Jones J.D."/>
        </authorList>
    </citation>
    <scope>NUCLEOTIDE SEQUENCE</scope>
</reference>
<sequence length="600" mass="67231">MFYSQIILAKKGPLGKIWLAAHWDKKLNKHQIFTADIQSSVDSIVNPQVPLALRVTGHLLLGVVRIYSRKVKYLYSDCSEALVKIKLAFRPGLVDLPAHHQQASTQAINVSNFGEFEAELTYSIDSITAPSLDEWISASSQSAVRRQDITLENTLQQVQEENIVDDSFGTGDWQAFQIDGAFEYEREEDVNENLVLNTSSVSDVEIAREADTSLQNGLSDSSLMENLVEKGSEDASFTGVDGKDPAELDTSLAKDDFAGEFQDADAENLSNLNVNPLEISADIDKNIMNDSIEAAFLNDREDVTTLVTEKDTRPKKKRKIGRDSVTELSSSFIKKAMTDVSDITCTRELYGNRKRKNACAMSHEDLFTRPCLVDIADELLAMFDLTMKKKLKCFKDKPTETSKGSEKSDENSDDEIEQARRASDGLDSLSRDSLLHDPSQSLSPLMEVEKENEVDFEFNQEPLESPELLEENPMEPAPMDAELDNANLDLELAAVNDLQANFDDSIDQRQFSTASHKWHPHTVKVMKALRSSLQEKEQVTYRQLTRHTQSRRTAAGIFFELLQLKTLDYVQIEQAEPFGDISISKAAHFTETIPAVDDVN</sequence>
<dbReference type="EMBL" id="FR824093">
    <property type="protein sequence ID" value="CCA18311.1"/>
    <property type="molecule type" value="Genomic_DNA"/>
</dbReference>
<evidence type="ECO:0000313" key="8">
    <source>
        <dbReference type="EMBL" id="CCA18416.1"/>
    </source>
</evidence>
<feature type="compositionally biased region" description="Basic and acidic residues" evidence="4">
    <location>
        <begin position="397"/>
        <end position="410"/>
    </location>
</feature>
<name>F0WAY9_9STRA</name>
<dbReference type="Pfam" id="PF04824">
    <property type="entry name" value="Rad21_Rec8"/>
    <property type="match status" value="1"/>
</dbReference>
<dbReference type="GO" id="GO:0003682">
    <property type="term" value="F:chromatin binding"/>
    <property type="evidence" value="ECO:0007669"/>
    <property type="project" value="TreeGrafter"/>
</dbReference>
<dbReference type="InterPro" id="IPR039781">
    <property type="entry name" value="Rad21/Rec8-like"/>
</dbReference>
<evidence type="ECO:0000313" key="7">
    <source>
        <dbReference type="EMBL" id="CCA18311.1"/>
    </source>
</evidence>
<dbReference type="PANTHER" id="PTHR12585">
    <property type="entry name" value="SCC1 / RAD21 FAMILY MEMBER"/>
    <property type="match status" value="1"/>
</dbReference>
<dbReference type="GO" id="GO:1990414">
    <property type="term" value="P:replication-born double-strand break repair via sister chromatid exchange"/>
    <property type="evidence" value="ECO:0007669"/>
    <property type="project" value="TreeGrafter"/>
</dbReference>
<dbReference type="SUPFAM" id="SSF46785">
    <property type="entry name" value="Winged helix' DNA-binding domain"/>
    <property type="match status" value="1"/>
</dbReference>
<accession>F0WAY9</accession>
<gene>
    <name evidence="7" type="primary">AlNc14C48G3849</name>
    <name evidence="8" type="synonym">AlNc14C50G3941</name>
    <name evidence="7" type="ORF">ALNC14_044540</name>
    <name evidence="8" type="ORF">ALNC14_045590</name>
</gene>
<evidence type="ECO:0000256" key="2">
    <source>
        <dbReference type="ARBA" id="ARBA00009870"/>
    </source>
</evidence>
<evidence type="ECO:0000256" key="1">
    <source>
        <dbReference type="ARBA" id="ARBA00004123"/>
    </source>
</evidence>
<keyword evidence="3" id="KW-0539">Nucleus</keyword>
<dbReference type="HOGENOM" id="CLU_015775_0_0_1"/>
<dbReference type="InterPro" id="IPR006910">
    <property type="entry name" value="Rad21_Rec8_N"/>
</dbReference>
<feature type="domain" description="Rad21/Rec8-like protein C-terminal eukaryotic" evidence="5">
    <location>
        <begin position="536"/>
        <end position="585"/>
    </location>
</feature>
<dbReference type="Gene3D" id="1.10.10.580">
    <property type="entry name" value="Structural maintenance of chromosome 1. Chain E"/>
    <property type="match status" value="1"/>
</dbReference>
<dbReference type="InterPro" id="IPR006909">
    <property type="entry name" value="Rad21/Rec8_C_eu"/>
</dbReference>
<dbReference type="GO" id="GO:0005634">
    <property type="term" value="C:nucleus"/>
    <property type="evidence" value="ECO:0007669"/>
    <property type="project" value="UniProtKB-SubCell"/>
</dbReference>
<dbReference type="GO" id="GO:0007062">
    <property type="term" value="P:sister chromatid cohesion"/>
    <property type="evidence" value="ECO:0007669"/>
    <property type="project" value="InterPro"/>
</dbReference>
<dbReference type="AlphaFoldDB" id="F0WAY9"/>
<protein>
    <submittedName>
        <fullName evidence="7">Doublestrandbreak repair protein rad21 putative</fullName>
    </submittedName>
</protein>
<dbReference type="EMBL" id="FR824095">
    <property type="protein sequence ID" value="CCA18416.1"/>
    <property type="molecule type" value="Genomic_DNA"/>
</dbReference>
<feature type="domain" description="Rad21/Rec8-like protein N-terminal" evidence="6">
    <location>
        <begin position="1"/>
        <end position="103"/>
    </location>
</feature>
<dbReference type="PANTHER" id="PTHR12585:SF69">
    <property type="entry name" value="FI11703P"/>
    <property type="match status" value="1"/>
</dbReference>
<dbReference type="InterPro" id="IPR023093">
    <property type="entry name" value="ScpA-like_C"/>
</dbReference>